<keyword evidence="2" id="KW-1185">Reference proteome</keyword>
<organism evidence="1 2">
    <name type="scientific">Flavobacterium aquariorum</name>
    <dbReference type="NCBI Taxonomy" id="2217670"/>
    <lineage>
        <taxon>Bacteria</taxon>
        <taxon>Pseudomonadati</taxon>
        <taxon>Bacteroidota</taxon>
        <taxon>Flavobacteriia</taxon>
        <taxon>Flavobacteriales</taxon>
        <taxon>Flavobacteriaceae</taxon>
        <taxon>Flavobacterium</taxon>
    </lineage>
</organism>
<name>A0A2W7UAU1_9FLAO</name>
<comment type="caution">
    <text evidence="1">The sequence shown here is derived from an EMBL/GenBank/DDBJ whole genome shotgun (WGS) entry which is preliminary data.</text>
</comment>
<dbReference type="Proteomes" id="UP000249177">
    <property type="component" value="Unassembled WGS sequence"/>
</dbReference>
<dbReference type="OrthoDB" id="1443487at2"/>
<accession>A0A2W7UAU1</accession>
<evidence type="ECO:0000313" key="1">
    <source>
        <dbReference type="EMBL" id="PZX94569.1"/>
    </source>
</evidence>
<dbReference type="RefSeq" id="WP_111408669.1">
    <property type="nucleotide sequence ID" value="NZ_QKXH01000002.1"/>
</dbReference>
<sequence>MKMRNETDSLNELIVLQEQKHDSELKALKEQFDLAYESLKPVNLIKSLFHEVTASPEIKNDFVGNIIGLGTGFISKKFFGINSQSPVKNMLGTILQFAMTNVVAKHSDSIKNIGSNLLSHFLHKNKS</sequence>
<dbReference type="AlphaFoldDB" id="A0A2W7UAU1"/>
<gene>
    <name evidence="1" type="ORF">DOS84_03155</name>
</gene>
<evidence type="ECO:0000313" key="2">
    <source>
        <dbReference type="Proteomes" id="UP000249177"/>
    </source>
</evidence>
<dbReference type="EMBL" id="QKXH01000002">
    <property type="protein sequence ID" value="PZX94569.1"/>
    <property type="molecule type" value="Genomic_DNA"/>
</dbReference>
<reference evidence="1 2" key="1">
    <citation type="submission" date="2018-06" db="EMBL/GenBank/DDBJ databases">
        <title>Flavobacterium sp IMCC34762, genome.</title>
        <authorList>
            <person name="Joung Y."/>
            <person name="Cho J."/>
            <person name="Song J."/>
        </authorList>
    </citation>
    <scope>NUCLEOTIDE SEQUENCE [LARGE SCALE GENOMIC DNA]</scope>
    <source>
        <strain evidence="1 2">IMCC34762</strain>
    </source>
</reference>
<protein>
    <submittedName>
        <fullName evidence="1">Uncharacterized protein</fullName>
    </submittedName>
</protein>
<proteinExistence type="predicted"/>